<keyword evidence="2" id="KW-0732">Signal</keyword>
<reference evidence="4" key="1">
    <citation type="submission" date="2024-02" db="UniProtKB">
        <authorList>
            <consortium name="WormBaseParasite"/>
        </authorList>
    </citation>
    <scope>IDENTIFICATION</scope>
</reference>
<accession>A0AAF3E981</accession>
<organism evidence="3 4">
    <name type="scientific">Mesorhabditis belari</name>
    <dbReference type="NCBI Taxonomy" id="2138241"/>
    <lineage>
        <taxon>Eukaryota</taxon>
        <taxon>Metazoa</taxon>
        <taxon>Ecdysozoa</taxon>
        <taxon>Nematoda</taxon>
        <taxon>Chromadorea</taxon>
        <taxon>Rhabditida</taxon>
        <taxon>Rhabditina</taxon>
        <taxon>Rhabditomorpha</taxon>
        <taxon>Rhabditoidea</taxon>
        <taxon>Rhabditidae</taxon>
        <taxon>Mesorhabditinae</taxon>
        <taxon>Mesorhabditis</taxon>
    </lineage>
</organism>
<evidence type="ECO:0000313" key="4">
    <source>
        <dbReference type="WBParaSite" id="MBELARI_LOCUS10467"/>
    </source>
</evidence>
<keyword evidence="3" id="KW-1185">Reference proteome</keyword>
<proteinExistence type="predicted"/>
<evidence type="ECO:0000313" key="3">
    <source>
        <dbReference type="Proteomes" id="UP000887575"/>
    </source>
</evidence>
<dbReference type="GO" id="GO:0005615">
    <property type="term" value="C:extracellular space"/>
    <property type="evidence" value="ECO:0007669"/>
    <property type="project" value="TreeGrafter"/>
</dbReference>
<evidence type="ECO:0000256" key="1">
    <source>
        <dbReference type="SAM" id="MobiDB-lite"/>
    </source>
</evidence>
<evidence type="ECO:0008006" key="5">
    <source>
        <dbReference type="Google" id="ProtNLM"/>
    </source>
</evidence>
<dbReference type="GO" id="GO:0045747">
    <property type="term" value="P:positive regulation of Notch signaling pathway"/>
    <property type="evidence" value="ECO:0007669"/>
    <property type="project" value="TreeGrafter"/>
</dbReference>
<feature type="chain" id="PRO_5042292024" description="Secreted protein" evidence="2">
    <location>
        <begin position="21"/>
        <end position="268"/>
    </location>
</feature>
<evidence type="ECO:0000256" key="2">
    <source>
        <dbReference type="SAM" id="SignalP"/>
    </source>
</evidence>
<dbReference type="AlphaFoldDB" id="A0AAF3E981"/>
<sequence length="268" mass="31017">MLFWVIWSGFCVFSLNGISARHHLEDEDDLTNIPTIHEASHVGGSTDLLIVPLEGDQRVVLPSDTPTVPPKVQRRKRETVTVGSYCKSYGPNFDFFCPKLDEQSSDNRKILEKFCAQYREFCKKKPVEMSEELPEIESAEVTKAQTKQMTIGKPPLPTETSDEASKWDDVREWEPDQAETTLLLAKKQHPCTPECNVAVHPHCTRECKCEYDKPRMTYFCTGPLDRQELHWCQTWFYRCPRQSPFHRRVWDAQGRTWPGREGLLEGLQ</sequence>
<feature type="signal peptide" evidence="2">
    <location>
        <begin position="1"/>
        <end position="20"/>
    </location>
</feature>
<dbReference type="WBParaSite" id="MBELARI_LOCUS10467">
    <property type="protein sequence ID" value="MBELARI_LOCUS10467"/>
    <property type="gene ID" value="MBELARI_LOCUS10467"/>
</dbReference>
<protein>
    <recommendedName>
        <fullName evidence="5">Secreted protein</fullName>
    </recommendedName>
</protein>
<dbReference type="InterPro" id="IPR053124">
    <property type="entry name" value="Notch_signaling_modulators"/>
</dbReference>
<name>A0AAF3E981_9BILA</name>
<dbReference type="PANTHER" id="PTHR35015:SF2">
    <property type="entry name" value="DELTA AND OSM-11 HOMOLOG PROTEIN 1"/>
    <property type="match status" value="1"/>
</dbReference>
<feature type="region of interest" description="Disordered" evidence="1">
    <location>
        <begin position="141"/>
        <end position="166"/>
    </location>
</feature>
<dbReference type="GO" id="GO:0005112">
    <property type="term" value="F:Notch binding"/>
    <property type="evidence" value="ECO:0007669"/>
    <property type="project" value="TreeGrafter"/>
</dbReference>
<dbReference type="Proteomes" id="UP000887575">
    <property type="component" value="Unassembled WGS sequence"/>
</dbReference>
<dbReference type="PANTHER" id="PTHR35015">
    <property type="entry name" value="PROTEIN CBR-OSM-7-RELATED"/>
    <property type="match status" value="1"/>
</dbReference>